<protein>
    <recommendedName>
        <fullName evidence="1">HTH cro/C1-type domain-containing protein</fullName>
    </recommendedName>
</protein>
<dbReference type="RefSeq" id="WP_008703798.1">
    <property type="nucleotide sequence ID" value="NZ_CZAW01000046.1"/>
</dbReference>
<accession>A0A174S9A3</accession>
<dbReference type="CDD" id="cd00093">
    <property type="entry name" value="HTH_XRE"/>
    <property type="match status" value="1"/>
</dbReference>
<gene>
    <name evidence="2" type="ORF">ERS852523_03310</name>
</gene>
<evidence type="ECO:0000313" key="2">
    <source>
        <dbReference type="EMBL" id="CUP93096.1"/>
    </source>
</evidence>
<feature type="domain" description="HTH cro/C1-type" evidence="1">
    <location>
        <begin position="19"/>
        <end position="37"/>
    </location>
</feature>
<evidence type="ECO:0000313" key="3">
    <source>
        <dbReference type="Proteomes" id="UP000095712"/>
    </source>
</evidence>
<dbReference type="GO" id="GO:0003677">
    <property type="term" value="F:DNA binding"/>
    <property type="evidence" value="ECO:0007669"/>
    <property type="project" value="InterPro"/>
</dbReference>
<proteinExistence type="predicted"/>
<dbReference type="AlphaFoldDB" id="A0A174S9A3"/>
<dbReference type="Gene3D" id="1.10.260.40">
    <property type="entry name" value="lambda repressor-like DNA-binding domains"/>
    <property type="match status" value="1"/>
</dbReference>
<name>A0A174S9A3_9FIRM</name>
<sequence length="97" mass="11390">MIIYWDKKTNSKNRIGQRVKELRKAHNLTQKTLAAKLQLAGYDFNDLAILRISSRSDGRSCKIIQLYCCPFYAKLWIDTSEQHTLFINRMIGVILWN</sequence>
<dbReference type="PROSITE" id="PS50943">
    <property type="entry name" value="HTH_CROC1"/>
    <property type="match status" value="1"/>
</dbReference>
<evidence type="ECO:0000259" key="1">
    <source>
        <dbReference type="PROSITE" id="PS50943"/>
    </source>
</evidence>
<reference evidence="2 3" key="1">
    <citation type="submission" date="2015-09" db="EMBL/GenBank/DDBJ databases">
        <authorList>
            <consortium name="Pathogen Informatics"/>
        </authorList>
    </citation>
    <scope>NUCLEOTIDE SEQUENCE [LARGE SCALE GENOMIC DNA]</scope>
    <source>
        <strain evidence="2 3">2789STDY5834911</strain>
    </source>
</reference>
<dbReference type="Proteomes" id="UP000095712">
    <property type="component" value="Unassembled WGS sequence"/>
</dbReference>
<dbReference type="InterPro" id="IPR001387">
    <property type="entry name" value="Cro/C1-type_HTH"/>
</dbReference>
<dbReference type="InterPro" id="IPR010982">
    <property type="entry name" value="Lambda_DNA-bd_dom_sf"/>
</dbReference>
<dbReference type="EMBL" id="CZAW01000046">
    <property type="protein sequence ID" value="CUP93096.1"/>
    <property type="molecule type" value="Genomic_DNA"/>
</dbReference>
<organism evidence="2 3">
    <name type="scientific">Blautia wexlerae</name>
    <dbReference type="NCBI Taxonomy" id="418240"/>
    <lineage>
        <taxon>Bacteria</taxon>
        <taxon>Bacillati</taxon>
        <taxon>Bacillota</taxon>
        <taxon>Clostridia</taxon>
        <taxon>Lachnospirales</taxon>
        <taxon>Lachnospiraceae</taxon>
        <taxon>Blautia</taxon>
    </lineage>
</organism>
<dbReference type="SUPFAM" id="SSF47413">
    <property type="entry name" value="lambda repressor-like DNA-binding domains"/>
    <property type="match status" value="1"/>
</dbReference>